<name>A0A6M3KSP9_9ZZZZ</name>
<reference evidence="2" key="1">
    <citation type="submission" date="2020-03" db="EMBL/GenBank/DDBJ databases">
        <title>The deep terrestrial virosphere.</title>
        <authorList>
            <person name="Holmfeldt K."/>
            <person name="Nilsson E."/>
            <person name="Simone D."/>
            <person name="Lopez-Fernandez M."/>
            <person name="Wu X."/>
            <person name="de Brujin I."/>
            <person name="Lundin D."/>
            <person name="Andersson A."/>
            <person name="Bertilsson S."/>
            <person name="Dopson M."/>
        </authorList>
    </citation>
    <scope>NUCLEOTIDE SEQUENCE</scope>
    <source>
        <strain evidence="2">MM415A00192</strain>
        <strain evidence="1">MM415B00178</strain>
    </source>
</reference>
<evidence type="ECO:0000313" key="1">
    <source>
        <dbReference type="EMBL" id="QJA67659.1"/>
    </source>
</evidence>
<accession>A0A6M3KSP9</accession>
<evidence type="ECO:0000313" key="2">
    <source>
        <dbReference type="EMBL" id="QJA84424.1"/>
    </source>
</evidence>
<gene>
    <name evidence="2" type="ORF">MM415A00192_0033</name>
    <name evidence="1" type="ORF">MM415B00178_0041</name>
</gene>
<dbReference type="EMBL" id="MT141574">
    <property type="protein sequence ID" value="QJA67659.1"/>
    <property type="molecule type" value="Genomic_DNA"/>
</dbReference>
<sequence length="92" mass="10700">MARKLEFIRSEVEEFVNTRMWKYIVATIVERTSSLMEKNNQIDPFTDPTSICRNQGMIAGLGEIVDLPAVMVEQIEFEKTIKEEKEDDRTSE</sequence>
<organism evidence="2">
    <name type="scientific">viral metagenome</name>
    <dbReference type="NCBI Taxonomy" id="1070528"/>
    <lineage>
        <taxon>unclassified sequences</taxon>
        <taxon>metagenomes</taxon>
        <taxon>organismal metagenomes</taxon>
    </lineage>
</organism>
<proteinExistence type="predicted"/>
<dbReference type="EMBL" id="MT142529">
    <property type="protein sequence ID" value="QJA84424.1"/>
    <property type="molecule type" value="Genomic_DNA"/>
</dbReference>
<protein>
    <submittedName>
        <fullName evidence="2">Uncharacterized protein</fullName>
    </submittedName>
</protein>
<dbReference type="AlphaFoldDB" id="A0A6M3KSP9"/>